<dbReference type="InterPro" id="IPR029063">
    <property type="entry name" value="SAM-dependent_MTases_sf"/>
</dbReference>
<dbReference type="EMBL" id="AYKW01000003">
    <property type="protein sequence ID" value="PIL35374.1"/>
    <property type="molecule type" value="Genomic_DNA"/>
</dbReference>
<evidence type="ECO:0000256" key="4">
    <source>
        <dbReference type="ARBA" id="ARBA00022679"/>
    </source>
</evidence>
<evidence type="ECO:0000256" key="1">
    <source>
        <dbReference type="ARBA" id="ARBA00004173"/>
    </source>
</evidence>
<dbReference type="PANTHER" id="PTHR12049">
    <property type="entry name" value="PROTEIN ARGININE METHYLTRANSFERASE NDUFAF7, MITOCHONDRIAL"/>
    <property type="match status" value="1"/>
</dbReference>
<organism evidence="8 9">
    <name type="scientific">Ganoderma sinense ZZ0214-1</name>
    <dbReference type="NCBI Taxonomy" id="1077348"/>
    <lineage>
        <taxon>Eukaryota</taxon>
        <taxon>Fungi</taxon>
        <taxon>Dikarya</taxon>
        <taxon>Basidiomycota</taxon>
        <taxon>Agaricomycotina</taxon>
        <taxon>Agaricomycetes</taxon>
        <taxon>Polyporales</taxon>
        <taxon>Polyporaceae</taxon>
        <taxon>Ganoderma</taxon>
    </lineage>
</organism>
<dbReference type="STRING" id="1077348.A0A2G8SNM7"/>
<dbReference type="SUPFAM" id="SSF53335">
    <property type="entry name" value="S-adenosyl-L-methionine-dependent methyltransferases"/>
    <property type="match status" value="1"/>
</dbReference>
<dbReference type="InterPro" id="IPR003788">
    <property type="entry name" value="NDUFAF7"/>
</dbReference>
<dbReference type="PANTHER" id="PTHR12049:SF7">
    <property type="entry name" value="PROTEIN ARGININE METHYLTRANSFERASE NDUFAF7, MITOCHONDRIAL"/>
    <property type="match status" value="1"/>
</dbReference>
<comment type="subcellular location">
    <subcellularLocation>
        <location evidence="1 7">Mitochondrion</location>
    </subcellularLocation>
</comment>
<dbReference type="GO" id="GO:0032981">
    <property type="term" value="P:mitochondrial respiratory chain complex I assembly"/>
    <property type="evidence" value="ECO:0007669"/>
    <property type="project" value="TreeGrafter"/>
</dbReference>
<dbReference type="AlphaFoldDB" id="A0A2G8SNM7"/>
<dbReference type="InterPro" id="IPR038375">
    <property type="entry name" value="NDUFAF7_sf"/>
</dbReference>
<dbReference type="Pfam" id="PF02636">
    <property type="entry name" value="Methyltransf_28"/>
    <property type="match status" value="1"/>
</dbReference>
<evidence type="ECO:0000256" key="7">
    <source>
        <dbReference type="RuleBase" id="RU364114"/>
    </source>
</evidence>
<dbReference type="OrthoDB" id="438553at2759"/>
<keyword evidence="3 7" id="KW-0489">Methyltransferase</keyword>
<evidence type="ECO:0000256" key="6">
    <source>
        <dbReference type="ARBA" id="ARBA00048612"/>
    </source>
</evidence>
<dbReference type="GO" id="GO:0032259">
    <property type="term" value="P:methylation"/>
    <property type="evidence" value="ECO:0007669"/>
    <property type="project" value="UniProtKB-KW"/>
</dbReference>
<evidence type="ECO:0000256" key="5">
    <source>
        <dbReference type="ARBA" id="ARBA00023128"/>
    </source>
</evidence>
<dbReference type="EC" id="2.1.1.320" evidence="7"/>
<protein>
    <recommendedName>
        <fullName evidence="7">Protein arginine methyltransferase NDUFAF7</fullName>
        <ecNumber evidence="7">2.1.1.320</ecNumber>
    </recommendedName>
</protein>
<evidence type="ECO:0000256" key="3">
    <source>
        <dbReference type="ARBA" id="ARBA00022603"/>
    </source>
</evidence>
<dbReference type="GO" id="GO:0035243">
    <property type="term" value="F:protein-arginine omega-N symmetric methyltransferase activity"/>
    <property type="evidence" value="ECO:0007669"/>
    <property type="project" value="UniProtKB-EC"/>
</dbReference>
<proteinExistence type="inferred from homology"/>
<evidence type="ECO:0000313" key="9">
    <source>
        <dbReference type="Proteomes" id="UP000230002"/>
    </source>
</evidence>
<evidence type="ECO:0000256" key="2">
    <source>
        <dbReference type="ARBA" id="ARBA00005891"/>
    </source>
</evidence>
<dbReference type="Gene3D" id="3.40.50.12710">
    <property type="match status" value="1"/>
</dbReference>
<comment type="caution">
    <text evidence="8">The sequence shown here is derived from an EMBL/GenBank/DDBJ whole genome shotgun (WGS) entry which is preliminary data.</text>
</comment>
<gene>
    <name evidence="8" type="ORF">GSI_02100</name>
</gene>
<reference evidence="8 9" key="1">
    <citation type="journal article" date="2015" name="Sci. Rep.">
        <title>Chromosome-level genome map provides insights into diverse defense mechanisms in the medicinal fungus Ganoderma sinense.</title>
        <authorList>
            <person name="Zhu Y."/>
            <person name="Xu J."/>
            <person name="Sun C."/>
            <person name="Zhou S."/>
            <person name="Xu H."/>
            <person name="Nelson D.R."/>
            <person name="Qian J."/>
            <person name="Song J."/>
            <person name="Luo H."/>
            <person name="Xiang L."/>
            <person name="Li Y."/>
            <person name="Xu Z."/>
            <person name="Ji A."/>
            <person name="Wang L."/>
            <person name="Lu S."/>
            <person name="Hayward A."/>
            <person name="Sun W."/>
            <person name="Li X."/>
            <person name="Schwartz D.C."/>
            <person name="Wang Y."/>
            <person name="Chen S."/>
        </authorList>
    </citation>
    <scope>NUCLEOTIDE SEQUENCE [LARGE SCALE GENOMIC DNA]</scope>
    <source>
        <strain evidence="8 9">ZZ0214-1</strain>
    </source>
</reference>
<evidence type="ECO:0000313" key="8">
    <source>
        <dbReference type="EMBL" id="PIL35374.1"/>
    </source>
</evidence>
<keyword evidence="5 7" id="KW-0496">Mitochondrion</keyword>
<keyword evidence="9" id="KW-1185">Reference proteome</keyword>
<sequence>MYAGASRPLRLVELGPGRGTLMHDVLRVFSQFPAARSAVKEVHLVETSQPMRAAQKLKLGPIAWKNGWSLSWHDSIDSLRPYADKFTLLLAHEFFDALPFHLLEKTHQGWQELLIASGSDPAARTTLKPDGSPSLDVSTLRPLASTAPRFREVLFPTPTPTSTLLGLSSRRFLKLPVGSRIEVSPASFKIARQVGELLHDKASDGSRSAGSALIVDYGGNKVYGNSFRAFKNHQIVDVFHRPGECDLTVNVDFSYLAEAAADLATSHGPIPQADFLQRMGLEARVNALKASAKDEGRRKQIEDAAKRLVDRTGMGTQYQVMALTGKRAAEPADEEKWPFVAA</sequence>
<comment type="similarity">
    <text evidence="2 7">Belongs to the NDUFAF7 family.</text>
</comment>
<dbReference type="Proteomes" id="UP000230002">
    <property type="component" value="Unassembled WGS sequence"/>
</dbReference>
<dbReference type="GO" id="GO:0005739">
    <property type="term" value="C:mitochondrion"/>
    <property type="evidence" value="ECO:0007669"/>
    <property type="project" value="UniProtKB-SubCell"/>
</dbReference>
<comment type="function">
    <text evidence="7">Arginine methyltransferase involved in the assembly or stability of mitochondrial NADH:ubiquinone oxidoreductase complex (complex I).</text>
</comment>
<keyword evidence="4 7" id="KW-0808">Transferase</keyword>
<name>A0A2G8SNM7_9APHY</name>
<accession>A0A2G8SNM7</accession>
<comment type="catalytic activity">
    <reaction evidence="6 7">
        <text>L-arginyl-[protein] + 2 S-adenosyl-L-methionine = N(omega),N(omega)'-dimethyl-L-arginyl-[protein] + 2 S-adenosyl-L-homocysteine + 2 H(+)</text>
        <dbReference type="Rhea" id="RHEA:48108"/>
        <dbReference type="Rhea" id="RHEA-COMP:10532"/>
        <dbReference type="Rhea" id="RHEA-COMP:11992"/>
        <dbReference type="ChEBI" id="CHEBI:15378"/>
        <dbReference type="ChEBI" id="CHEBI:29965"/>
        <dbReference type="ChEBI" id="CHEBI:57856"/>
        <dbReference type="ChEBI" id="CHEBI:59789"/>
        <dbReference type="ChEBI" id="CHEBI:88221"/>
        <dbReference type="EC" id="2.1.1.320"/>
    </reaction>
</comment>